<keyword evidence="2" id="KW-0479">Metal-binding</keyword>
<dbReference type="PRINTS" id="PR00617">
    <property type="entry name" value="COPPERFIST"/>
</dbReference>
<evidence type="ECO:0000256" key="8">
    <source>
        <dbReference type="SAM" id="MobiDB-lite"/>
    </source>
</evidence>
<dbReference type="Proteomes" id="UP000242525">
    <property type="component" value="Unassembled WGS sequence"/>
</dbReference>
<gene>
    <name evidence="10" type="ORF">BN980_GECA10s04113g</name>
</gene>
<name>A0A0J9XDM0_GEOCN</name>
<dbReference type="GO" id="GO:0005507">
    <property type="term" value="F:copper ion binding"/>
    <property type="evidence" value="ECO:0007669"/>
    <property type="project" value="InterPro"/>
</dbReference>
<evidence type="ECO:0000256" key="7">
    <source>
        <dbReference type="ARBA" id="ARBA00023242"/>
    </source>
</evidence>
<feature type="compositionally biased region" description="Low complexity" evidence="8">
    <location>
        <begin position="381"/>
        <end position="406"/>
    </location>
</feature>
<accession>A0A0J9XDM0</accession>
<evidence type="ECO:0000256" key="2">
    <source>
        <dbReference type="ARBA" id="ARBA00022723"/>
    </source>
</evidence>
<feature type="region of interest" description="Disordered" evidence="8">
    <location>
        <begin position="378"/>
        <end position="406"/>
    </location>
</feature>
<dbReference type="EMBL" id="CCBN010000010">
    <property type="protein sequence ID" value="CDO55360.1"/>
    <property type="molecule type" value="Genomic_DNA"/>
</dbReference>
<dbReference type="PANTHER" id="PTHR28088">
    <property type="entry name" value="TRANSCRIPTIONAL ACTIVATOR HAA1-RELATED"/>
    <property type="match status" value="1"/>
</dbReference>
<evidence type="ECO:0000256" key="4">
    <source>
        <dbReference type="ARBA" id="ARBA00023008"/>
    </source>
</evidence>
<keyword evidence="7" id="KW-0539">Nucleus</keyword>
<dbReference type="GO" id="GO:0045944">
    <property type="term" value="P:positive regulation of transcription by RNA polymerase II"/>
    <property type="evidence" value="ECO:0007669"/>
    <property type="project" value="TreeGrafter"/>
</dbReference>
<evidence type="ECO:0000313" key="11">
    <source>
        <dbReference type="Proteomes" id="UP000242525"/>
    </source>
</evidence>
<dbReference type="STRING" id="1173061.A0A0J9XDM0"/>
<feature type="compositionally biased region" description="Basic and acidic residues" evidence="8">
    <location>
        <begin position="357"/>
        <end position="366"/>
    </location>
</feature>
<dbReference type="FunFam" id="3.90.430.10:FF:000001">
    <property type="entry name" value="Copper fist DNA-binding protein"/>
    <property type="match status" value="1"/>
</dbReference>
<sequence length="501" mass="56577">MVYIDGVKYACERCIRGHRVTGCTHTNMPLTMIKPKGRPATQCSHCRESRRSKQLHTKCKCGTSTKTHAASCPCHFDKDLCTCAKNKRTASNPPPTSKLPPSSASATNGGTASIASGTNSSLSISIPSRSSSSSSLVSINNIHHNKHHRHHRKIMTSKMPAQQQLTPIEKPDISMLFPFGPSESISTNGDLLHSLESSSSLSSLGNMEGGYSSDAAEPPFYYQKKYSQNIHNKPPRTGLAPRKEAGEIYVNNELSVLDDFTLLSPDDNYEVLSSSVGNGVLEHVEEDHPNDIDLFQSDQKDQFFISKQRQQQRQQQMEQDEDNVIAPLYPILTANRPPHKDVDFASHLHRSSSGRRVTPDEPGLRVKDVYSSPFEYFNLEQSPGSQSPSPLQQSLPKRLSQPELQQQQQQQQQQQLQQQQQQQQLQQLQQQQRLSQQELVKQLQQQQQQLQQQLQQLQQQQEQITQQQQQQQQQAQIQQDIFPRQQTPSIFGPNQYISMDP</sequence>
<organism evidence="10 11">
    <name type="scientific">Geotrichum candidum</name>
    <name type="common">Oospora lactis</name>
    <name type="synonym">Dipodascus geotrichum</name>
    <dbReference type="NCBI Taxonomy" id="1173061"/>
    <lineage>
        <taxon>Eukaryota</taxon>
        <taxon>Fungi</taxon>
        <taxon>Dikarya</taxon>
        <taxon>Ascomycota</taxon>
        <taxon>Saccharomycotina</taxon>
        <taxon>Dipodascomycetes</taxon>
        <taxon>Dipodascales</taxon>
        <taxon>Dipodascaceae</taxon>
        <taxon>Geotrichum</taxon>
    </lineage>
</organism>
<feature type="compositionally biased region" description="Low complexity" evidence="8">
    <location>
        <begin position="102"/>
        <end position="136"/>
    </location>
</feature>
<dbReference type="GO" id="GO:0000978">
    <property type="term" value="F:RNA polymerase II cis-regulatory region sequence-specific DNA binding"/>
    <property type="evidence" value="ECO:0007669"/>
    <property type="project" value="TreeGrafter"/>
</dbReference>
<comment type="subcellular location">
    <subcellularLocation>
        <location evidence="1">Nucleus</location>
    </subcellularLocation>
</comment>
<dbReference type="GO" id="GO:0005634">
    <property type="term" value="C:nucleus"/>
    <property type="evidence" value="ECO:0007669"/>
    <property type="project" value="UniProtKB-SubCell"/>
</dbReference>
<keyword evidence="3" id="KW-0862">Zinc</keyword>
<dbReference type="InterPro" id="IPR001083">
    <property type="entry name" value="Cu_fist_DNA-bd_dom"/>
</dbReference>
<dbReference type="InterPro" id="IPR036395">
    <property type="entry name" value="Cu_fist_DNA-bd_dom_sf"/>
</dbReference>
<feature type="domain" description="Copper-fist" evidence="9">
    <location>
        <begin position="1"/>
        <end position="40"/>
    </location>
</feature>
<dbReference type="GO" id="GO:0006879">
    <property type="term" value="P:intracellular iron ion homeostasis"/>
    <property type="evidence" value="ECO:0007669"/>
    <property type="project" value="TreeGrafter"/>
</dbReference>
<proteinExistence type="predicted"/>
<dbReference type="SMART" id="SM01090">
    <property type="entry name" value="Copper-fist"/>
    <property type="match status" value="1"/>
</dbReference>
<dbReference type="OrthoDB" id="5600085at2759"/>
<comment type="caution">
    <text evidence="10">The sequence shown here is derived from an EMBL/GenBank/DDBJ whole genome shotgun (WGS) entry which is preliminary data.</text>
</comment>
<protein>
    <recommendedName>
        <fullName evidence="9">Copper-fist domain-containing protein</fullName>
    </recommendedName>
</protein>
<dbReference type="SUPFAM" id="SSF57879">
    <property type="entry name" value="Zinc domain conserved in yeast copper-regulated transcription factors"/>
    <property type="match status" value="1"/>
</dbReference>
<dbReference type="GO" id="GO:0000981">
    <property type="term" value="F:DNA-binding transcription factor activity, RNA polymerase II-specific"/>
    <property type="evidence" value="ECO:0007669"/>
    <property type="project" value="TreeGrafter"/>
</dbReference>
<feature type="region of interest" description="Disordered" evidence="8">
    <location>
        <begin position="88"/>
        <end position="136"/>
    </location>
</feature>
<evidence type="ECO:0000313" key="10">
    <source>
        <dbReference type="EMBL" id="CDO55360.1"/>
    </source>
</evidence>
<feature type="region of interest" description="Disordered" evidence="8">
    <location>
        <begin position="334"/>
        <end position="366"/>
    </location>
</feature>
<keyword evidence="4" id="KW-0186">Copper</keyword>
<dbReference type="GO" id="GO:0006878">
    <property type="term" value="P:intracellular copper ion homeostasis"/>
    <property type="evidence" value="ECO:0007669"/>
    <property type="project" value="TreeGrafter"/>
</dbReference>
<reference evidence="10" key="1">
    <citation type="submission" date="2014-03" db="EMBL/GenBank/DDBJ databases">
        <authorList>
            <person name="Casaregola S."/>
        </authorList>
    </citation>
    <scope>NUCLEOTIDE SEQUENCE [LARGE SCALE GENOMIC DNA]</scope>
    <source>
        <strain evidence="10">CLIB 918</strain>
    </source>
</reference>
<evidence type="ECO:0000256" key="5">
    <source>
        <dbReference type="ARBA" id="ARBA00023015"/>
    </source>
</evidence>
<evidence type="ECO:0000259" key="9">
    <source>
        <dbReference type="PROSITE" id="PS50073"/>
    </source>
</evidence>
<keyword evidence="6" id="KW-0804">Transcription</keyword>
<dbReference type="Pfam" id="PF00649">
    <property type="entry name" value="Copper-fist"/>
    <property type="match status" value="1"/>
</dbReference>
<dbReference type="InterPro" id="IPR051763">
    <property type="entry name" value="Copper_Homeo_Regul"/>
</dbReference>
<keyword evidence="5" id="KW-0805">Transcription regulation</keyword>
<dbReference type="Gene3D" id="3.90.430.10">
    <property type="entry name" value="Copper fist DNA-binding domain"/>
    <property type="match status" value="1"/>
</dbReference>
<dbReference type="PROSITE" id="PS50073">
    <property type="entry name" value="COPPER_FIST_2"/>
    <property type="match status" value="1"/>
</dbReference>
<evidence type="ECO:0000256" key="1">
    <source>
        <dbReference type="ARBA" id="ARBA00004123"/>
    </source>
</evidence>
<dbReference type="SMART" id="SM00412">
    <property type="entry name" value="Cu_FIST"/>
    <property type="match status" value="1"/>
</dbReference>
<evidence type="ECO:0000256" key="6">
    <source>
        <dbReference type="ARBA" id="ARBA00023163"/>
    </source>
</evidence>
<keyword evidence="11" id="KW-1185">Reference proteome</keyword>
<dbReference type="AlphaFoldDB" id="A0A0J9XDM0"/>
<dbReference type="PANTHER" id="PTHR28088:SF5">
    <property type="entry name" value="TRANSCRIPTIONAL ACTIVATOR HAA1-RELATED"/>
    <property type="match status" value="1"/>
</dbReference>
<evidence type="ECO:0000256" key="3">
    <source>
        <dbReference type="ARBA" id="ARBA00022833"/>
    </source>
</evidence>